<dbReference type="PROSITE" id="PS51257">
    <property type="entry name" value="PROKAR_LIPOPROTEIN"/>
    <property type="match status" value="1"/>
</dbReference>
<keyword evidence="3" id="KW-1185">Reference proteome</keyword>
<proteinExistence type="predicted"/>
<dbReference type="AlphaFoldDB" id="A0A4R9LUI4"/>
<keyword evidence="1" id="KW-0472">Membrane</keyword>
<evidence type="ECO:0000313" key="2">
    <source>
        <dbReference type="EMBL" id="TGN14136.1"/>
    </source>
</evidence>
<dbReference type="OrthoDB" id="325812at2"/>
<keyword evidence="1" id="KW-0812">Transmembrane</keyword>
<evidence type="ECO:0000313" key="3">
    <source>
        <dbReference type="Proteomes" id="UP000298264"/>
    </source>
</evidence>
<dbReference type="EMBL" id="RQHV01000014">
    <property type="protein sequence ID" value="TGN14136.1"/>
    <property type="molecule type" value="Genomic_DNA"/>
</dbReference>
<protein>
    <recommendedName>
        <fullName evidence="4">Lipoprotein</fullName>
    </recommendedName>
</protein>
<dbReference type="RefSeq" id="WP_135762879.1">
    <property type="nucleotide sequence ID" value="NZ_RQHV01000014.1"/>
</dbReference>
<evidence type="ECO:0000256" key="1">
    <source>
        <dbReference type="SAM" id="Phobius"/>
    </source>
</evidence>
<gene>
    <name evidence="2" type="ORF">EHS11_02695</name>
</gene>
<name>A0A4R9LUI4_9LEPT</name>
<comment type="caution">
    <text evidence="2">The sequence shown here is derived from an EMBL/GenBank/DDBJ whole genome shotgun (WGS) entry which is preliminary data.</text>
</comment>
<reference evidence="2" key="1">
    <citation type="journal article" date="2019" name="PLoS Negl. Trop. Dis.">
        <title>Revisiting the worldwide diversity of Leptospira species in the environment.</title>
        <authorList>
            <person name="Vincent A.T."/>
            <person name="Schiettekatte O."/>
            <person name="Bourhy P."/>
            <person name="Veyrier F.J."/>
            <person name="Picardeau M."/>
        </authorList>
    </citation>
    <scope>NUCLEOTIDE SEQUENCE [LARGE SCALE GENOMIC DNA]</scope>
    <source>
        <strain evidence="2">201400974</strain>
    </source>
</reference>
<feature type="transmembrane region" description="Helical" evidence="1">
    <location>
        <begin position="21"/>
        <end position="41"/>
    </location>
</feature>
<organism evidence="2 3">
    <name type="scientific">Leptospira ilyithenensis</name>
    <dbReference type="NCBI Taxonomy" id="2484901"/>
    <lineage>
        <taxon>Bacteria</taxon>
        <taxon>Pseudomonadati</taxon>
        <taxon>Spirochaetota</taxon>
        <taxon>Spirochaetia</taxon>
        <taxon>Leptospirales</taxon>
        <taxon>Leptospiraceae</taxon>
        <taxon>Leptospira</taxon>
    </lineage>
</organism>
<sequence length="279" mass="31958">MIFKKNSELLSVKRTFSKFSLMMVLVIGGFLSQSCIMWYTGEPDPAQISIKKPAGKKFPLHYNVATTNADLKTAVRQGIDSTDLFSTALEHYSMLDYTEKEKGQDPLFVEIFIKEKSFGGLGIIWTYLTWYFTAALIPAWTEDGYNIEYKAFRYDKGKKNYVTINTKVYDTTRWGFSWLVNIPFLWINLITYSKKDILSLTTQDYLAALSRNDEIVAMKLMPEAGDDEMKFQDTLVTKKSDVYTNVRVIQAVDTYTMISKSGKVTLFEKDNVSVVHKGN</sequence>
<keyword evidence="1" id="KW-1133">Transmembrane helix</keyword>
<dbReference type="Proteomes" id="UP000298264">
    <property type="component" value="Unassembled WGS sequence"/>
</dbReference>
<evidence type="ECO:0008006" key="4">
    <source>
        <dbReference type="Google" id="ProtNLM"/>
    </source>
</evidence>
<accession>A0A4R9LUI4</accession>